<feature type="domain" description="Thioredoxin" evidence="3">
    <location>
        <begin position="22"/>
        <end position="176"/>
    </location>
</feature>
<feature type="chain" id="PRO_5008392345" description="Thioredoxin domain-containing protein" evidence="2">
    <location>
        <begin position="18"/>
        <end position="262"/>
    </location>
</feature>
<dbReference type="PROSITE" id="PS51352">
    <property type="entry name" value="THIOREDOXIN_2"/>
    <property type="match status" value="1"/>
</dbReference>
<protein>
    <recommendedName>
        <fullName evidence="3">Thioredoxin domain-containing protein</fullName>
    </recommendedName>
</protein>
<dbReference type="InterPro" id="IPR013766">
    <property type="entry name" value="Thioredoxin_domain"/>
</dbReference>
<dbReference type="NCBIfam" id="TIGR04183">
    <property type="entry name" value="Por_Secre_tail"/>
    <property type="match status" value="1"/>
</dbReference>
<dbReference type="InterPro" id="IPR026444">
    <property type="entry name" value="Secre_tail"/>
</dbReference>
<sequence>MKKITLILLFFTIFANSQTGNYQVGDVVDDFTVTDTEGNEYNLYSLIAEGKYVYLDFFFVDCVPCQNSAPTFNEFFDKYGCNEGDVFCISINNGDDNNARVIQYEIDHGGPFNHAPAVSNEGGGGPVDANFGVGAYPTFCLIGPGNIMLNRDIWPLNGIQTFENTFPIGFEPPVIECTILGVSDATAFDFNIYPTVSKGNVNINLPNSTDAQVAIFNTLGQQVFVNNYSEKNISLNLQIAAGVYLVKVTSDNSSVTKRIIIE</sequence>
<evidence type="ECO:0000256" key="1">
    <source>
        <dbReference type="ARBA" id="ARBA00022729"/>
    </source>
</evidence>
<evidence type="ECO:0000259" key="3">
    <source>
        <dbReference type="PROSITE" id="PS51352"/>
    </source>
</evidence>
<dbReference type="Gene3D" id="3.40.30.10">
    <property type="entry name" value="Glutaredoxin"/>
    <property type="match status" value="1"/>
</dbReference>
<dbReference type="Pfam" id="PF00578">
    <property type="entry name" value="AhpC-TSA"/>
    <property type="match status" value="1"/>
</dbReference>
<keyword evidence="1 2" id="KW-0732">Signal</keyword>
<keyword evidence="5" id="KW-1185">Reference proteome</keyword>
<dbReference type="CDD" id="cd02966">
    <property type="entry name" value="TlpA_like_family"/>
    <property type="match status" value="1"/>
</dbReference>
<dbReference type="InterPro" id="IPR000866">
    <property type="entry name" value="AhpC/TSA"/>
</dbReference>
<dbReference type="OrthoDB" id="5485925at2"/>
<dbReference type="AlphaFoldDB" id="A0A1A9LIQ6"/>
<accession>A0A1A9LIQ6</accession>
<gene>
    <name evidence="4" type="ORF">A7A78_02540</name>
</gene>
<dbReference type="GO" id="GO:0016209">
    <property type="term" value="F:antioxidant activity"/>
    <property type="evidence" value="ECO:0007669"/>
    <property type="project" value="InterPro"/>
</dbReference>
<name>A0A1A9LIQ6_9FLAO</name>
<dbReference type="SUPFAM" id="SSF52833">
    <property type="entry name" value="Thioredoxin-like"/>
    <property type="match status" value="1"/>
</dbReference>
<dbReference type="RefSeq" id="WP_068760849.1">
    <property type="nucleotide sequence ID" value="NZ_LXIE01000001.1"/>
</dbReference>
<reference evidence="4 5" key="1">
    <citation type="submission" date="2016-05" db="EMBL/GenBank/DDBJ databases">
        <title>Genome sequencing of Vitellibacter soesokkakensis RSSK-12.</title>
        <authorList>
            <person name="Thevarajoo S."/>
            <person name="Selvaratnam C."/>
            <person name="Goh K.M."/>
            <person name="Chan K.-G."/>
            <person name="Chong C.S."/>
        </authorList>
    </citation>
    <scope>NUCLEOTIDE SEQUENCE [LARGE SCALE GENOMIC DNA]</scope>
    <source>
        <strain evidence="4 5">RSSK-12</strain>
    </source>
</reference>
<comment type="caution">
    <text evidence="4">The sequence shown here is derived from an EMBL/GenBank/DDBJ whole genome shotgun (WGS) entry which is preliminary data.</text>
</comment>
<organism evidence="4 5">
    <name type="scientific">Aequorivita soesokkakensis</name>
    <dbReference type="NCBI Taxonomy" id="1385699"/>
    <lineage>
        <taxon>Bacteria</taxon>
        <taxon>Pseudomonadati</taxon>
        <taxon>Bacteroidota</taxon>
        <taxon>Flavobacteriia</taxon>
        <taxon>Flavobacteriales</taxon>
        <taxon>Flavobacteriaceae</taxon>
        <taxon>Aequorivita</taxon>
    </lineage>
</organism>
<evidence type="ECO:0000256" key="2">
    <source>
        <dbReference type="SAM" id="SignalP"/>
    </source>
</evidence>
<dbReference type="Proteomes" id="UP000077552">
    <property type="component" value="Unassembled WGS sequence"/>
</dbReference>
<dbReference type="EMBL" id="LXIE01000001">
    <property type="protein sequence ID" value="OAD92806.1"/>
    <property type="molecule type" value="Genomic_DNA"/>
</dbReference>
<feature type="signal peptide" evidence="2">
    <location>
        <begin position="1"/>
        <end position="17"/>
    </location>
</feature>
<dbReference type="SUPFAM" id="SSF89260">
    <property type="entry name" value="Collagen-binding domain"/>
    <property type="match status" value="1"/>
</dbReference>
<evidence type="ECO:0000313" key="4">
    <source>
        <dbReference type="EMBL" id="OAD92806.1"/>
    </source>
</evidence>
<dbReference type="STRING" id="1385699.A7A78_02540"/>
<dbReference type="Pfam" id="PF18962">
    <property type="entry name" value="Por_Secre_tail"/>
    <property type="match status" value="1"/>
</dbReference>
<dbReference type="GO" id="GO:0016491">
    <property type="term" value="F:oxidoreductase activity"/>
    <property type="evidence" value="ECO:0007669"/>
    <property type="project" value="InterPro"/>
</dbReference>
<dbReference type="InterPro" id="IPR036249">
    <property type="entry name" value="Thioredoxin-like_sf"/>
</dbReference>
<proteinExistence type="predicted"/>
<evidence type="ECO:0000313" key="5">
    <source>
        <dbReference type="Proteomes" id="UP000077552"/>
    </source>
</evidence>